<dbReference type="Pfam" id="PF02775">
    <property type="entry name" value="TPP_enzyme_C"/>
    <property type="match status" value="1"/>
</dbReference>
<dbReference type="SUPFAM" id="SSF52518">
    <property type="entry name" value="Thiamin diphosphate-binding fold (THDP-binding)"/>
    <property type="match status" value="2"/>
</dbReference>
<comment type="caution">
    <text evidence="7">The sequence shown here is derived from an EMBL/GenBank/DDBJ whole genome shotgun (WGS) entry which is preliminary data.</text>
</comment>
<sequence length="590" mass="62109">MTVSVADYTAAYLHALGVHTCYSLSGTGSIHLDQAFSQQPGLVTICARHETAAALMATGAAKLTGELGVALVTSGPGAVNALAGLVDAYADGVPVLVVSGQVETRHMEEGVRSFGVQGFGVVHSARSMTKYSAVVERPGDIRRHLDEAVRHALEGRPGPVWLDIPLDVQAARVDPDTLEGAEQSTAEPRGAGARQTARQLMTMLRSAERPLIVAGQGVRQADAVQAFQAMVAKLRIPVVTSRLGTDLLPYDSEFCFGQGGIRGRLYPGLIMGRSDLVISLGSSLSTAFVGEDADAFDPDATVVAVDIDPSQLTKKGVRVDFPVCMDVGRLVEALQEEAAEPAAPAHEAWLAECAALKAAHPTVGEQRPDGPINSYRFVDRLEAQTGPGHVFVVDTGSAYYVTGQTLEFTASQREITSAAFLNMGAAVPMAVGAAFARPDAQVLVIVGDGAIELNIQELATISQYGLGIKVFVLNNGGYASIRESQAALVGGPELEEPETLDFSAVATAFRLPYRTLRHTGSLDADIATVLAEAGPALVEVVCDPAQQLLRPLRADGGRRAHDGASMVRADGPDDLPALTDLVRERELNHA</sequence>
<dbReference type="PROSITE" id="PS00187">
    <property type="entry name" value="TPP_ENZYMES"/>
    <property type="match status" value="1"/>
</dbReference>
<dbReference type="Gene3D" id="3.40.50.1220">
    <property type="entry name" value="TPP-binding domain"/>
    <property type="match status" value="1"/>
</dbReference>
<organism evidence="7 8">
    <name type="scientific">Kitasatospora misakiensis</name>
    <dbReference type="NCBI Taxonomy" id="67330"/>
    <lineage>
        <taxon>Bacteria</taxon>
        <taxon>Bacillati</taxon>
        <taxon>Actinomycetota</taxon>
        <taxon>Actinomycetes</taxon>
        <taxon>Kitasatosporales</taxon>
        <taxon>Streptomycetaceae</taxon>
        <taxon>Kitasatospora</taxon>
    </lineage>
</organism>
<evidence type="ECO:0000256" key="2">
    <source>
        <dbReference type="ARBA" id="ARBA00023052"/>
    </source>
</evidence>
<evidence type="ECO:0000313" key="8">
    <source>
        <dbReference type="Proteomes" id="UP001595975"/>
    </source>
</evidence>
<dbReference type="Gene3D" id="3.40.50.970">
    <property type="match status" value="2"/>
</dbReference>
<dbReference type="RefSeq" id="WP_380227736.1">
    <property type="nucleotide sequence ID" value="NZ_JBHSOF010000035.1"/>
</dbReference>
<evidence type="ECO:0000259" key="4">
    <source>
        <dbReference type="Pfam" id="PF00205"/>
    </source>
</evidence>
<dbReference type="EMBL" id="JBHSOF010000035">
    <property type="protein sequence ID" value="MFC5666060.1"/>
    <property type="molecule type" value="Genomic_DNA"/>
</dbReference>
<evidence type="ECO:0000313" key="7">
    <source>
        <dbReference type="EMBL" id="MFC5666060.1"/>
    </source>
</evidence>
<dbReference type="Pfam" id="PF00205">
    <property type="entry name" value="TPP_enzyme_M"/>
    <property type="match status" value="1"/>
</dbReference>
<feature type="domain" description="Thiamine pyrophosphate enzyme central" evidence="4">
    <location>
        <begin position="199"/>
        <end position="334"/>
    </location>
</feature>
<dbReference type="InterPro" id="IPR011766">
    <property type="entry name" value="TPP_enzyme_TPP-bd"/>
</dbReference>
<dbReference type="InterPro" id="IPR029061">
    <property type="entry name" value="THDP-binding"/>
</dbReference>
<dbReference type="InterPro" id="IPR012000">
    <property type="entry name" value="Thiamin_PyroP_enz_cen_dom"/>
</dbReference>
<keyword evidence="8" id="KW-1185">Reference proteome</keyword>
<name>A0ABW0X697_9ACTN</name>
<proteinExistence type="inferred from homology"/>
<dbReference type="PANTHER" id="PTHR18968:SF142">
    <property type="entry name" value="ACETOLACTATE SYNTHASE"/>
    <property type="match status" value="1"/>
</dbReference>
<feature type="domain" description="Thiamine pyrophosphate enzyme TPP-binding" evidence="5">
    <location>
        <begin position="394"/>
        <end position="540"/>
    </location>
</feature>
<evidence type="ECO:0000259" key="6">
    <source>
        <dbReference type="Pfam" id="PF02776"/>
    </source>
</evidence>
<reference evidence="8" key="1">
    <citation type="journal article" date="2019" name="Int. J. Syst. Evol. Microbiol.">
        <title>The Global Catalogue of Microorganisms (GCM) 10K type strain sequencing project: providing services to taxonomists for standard genome sequencing and annotation.</title>
        <authorList>
            <consortium name="The Broad Institute Genomics Platform"/>
            <consortium name="The Broad Institute Genome Sequencing Center for Infectious Disease"/>
            <person name="Wu L."/>
            <person name="Ma J."/>
        </authorList>
    </citation>
    <scope>NUCLEOTIDE SEQUENCE [LARGE SCALE GENOMIC DNA]</scope>
    <source>
        <strain evidence="8">CGMCC 4.1437</strain>
    </source>
</reference>
<dbReference type="CDD" id="cd07035">
    <property type="entry name" value="TPP_PYR_POX_like"/>
    <property type="match status" value="1"/>
</dbReference>
<dbReference type="InterPro" id="IPR029035">
    <property type="entry name" value="DHS-like_NAD/FAD-binding_dom"/>
</dbReference>
<accession>A0ABW0X697</accession>
<dbReference type="Pfam" id="PF02776">
    <property type="entry name" value="TPP_enzyme_N"/>
    <property type="match status" value="1"/>
</dbReference>
<keyword evidence="2 3" id="KW-0786">Thiamine pyrophosphate</keyword>
<dbReference type="CDD" id="cd00568">
    <property type="entry name" value="TPP_enzymes"/>
    <property type="match status" value="1"/>
</dbReference>
<comment type="similarity">
    <text evidence="1 3">Belongs to the TPP enzyme family.</text>
</comment>
<protein>
    <submittedName>
        <fullName evidence="7">Thiamine pyrophosphate-binding protein</fullName>
    </submittedName>
</protein>
<dbReference type="PANTHER" id="PTHR18968">
    <property type="entry name" value="THIAMINE PYROPHOSPHATE ENZYMES"/>
    <property type="match status" value="1"/>
</dbReference>
<feature type="domain" description="Thiamine pyrophosphate enzyme N-terminal TPP-binding" evidence="6">
    <location>
        <begin position="4"/>
        <end position="108"/>
    </location>
</feature>
<evidence type="ECO:0000256" key="3">
    <source>
        <dbReference type="RuleBase" id="RU362132"/>
    </source>
</evidence>
<evidence type="ECO:0000256" key="1">
    <source>
        <dbReference type="ARBA" id="ARBA00007812"/>
    </source>
</evidence>
<dbReference type="Proteomes" id="UP001595975">
    <property type="component" value="Unassembled WGS sequence"/>
</dbReference>
<dbReference type="InterPro" id="IPR045229">
    <property type="entry name" value="TPP_enz"/>
</dbReference>
<gene>
    <name evidence="7" type="ORF">ACFP3U_24160</name>
</gene>
<evidence type="ECO:0000259" key="5">
    <source>
        <dbReference type="Pfam" id="PF02775"/>
    </source>
</evidence>
<dbReference type="SUPFAM" id="SSF52467">
    <property type="entry name" value="DHS-like NAD/FAD-binding domain"/>
    <property type="match status" value="1"/>
</dbReference>
<dbReference type="InterPro" id="IPR012001">
    <property type="entry name" value="Thiamin_PyroP_enz_TPP-bd_dom"/>
</dbReference>
<dbReference type="InterPro" id="IPR000399">
    <property type="entry name" value="TPP-bd_CS"/>
</dbReference>